<evidence type="ECO:0000313" key="2">
    <source>
        <dbReference type="Proteomes" id="UP000821656"/>
    </source>
</evidence>
<accession>A0A9Q5D650</accession>
<dbReference type="AlphaFoldDB" id="A0A9Q5D650"/>
<name>A0A9Q5D650_CLOBE</name>
<gene>
    <name evidence="1" type="ORF">DFH45_001081</name>
</gene>
<evidence type="ECO:0000313" key="1">
    <source>
        <dbReference type="EMBL" id="NRV08118.1"/>
    </source>
</evidence>
<sequence>MNTLIIYDSTGTILSSPITGGYIKPTGELHYLEVEITEGKVVTRVDTTKMPHVPVYEDIPKTELEKLQEQVENLTQANAELTSIVAMGNTNA</sequence>
<proteinExistence type="predicted"/>
<reference evidence="1" key="1">
    <citation type="submission" date="2020-05" db="EMBL/GenBank/DDBJ databases">
        <title>Genomic insights into acetone-butanol-ethanol (ABE) fermentation by sequencing solventogenic clostridia strains.</title>
        <authorList>
            <person name="Brown S."/>
        </authorList>
    </citation>
    <scope>NUCLEOTIDE SEQUENCE</scope>
    <source>
        <strain evidence="1">DJ126</strain>
    </source>
</reference>
<protein>
    <submittedName>
        <fullName evidence="1">Uncharacterized protein</fullName>
    </submittedName>
</protein>
<dbReference type="Proteomes" id="UP000821656">
    <property type="component" value="Unassembled WGS sequence"/>
</dbReference>
<organism evidence="1 2">
    <name type="scientific">Clostridium beijerinckii</name>
    <name type="common">Clostridium MP</name>
    <dbReference type="NCBI Taxonomy" id="1520"/>
    <lineage>
        <taxon>Bacteria</taxon>
        <taxon>Bacillati</taxon>
        <taxon>Bacillota</taxon>
        <taxon>Clostridia</taxon>
        <taxon>Eubacteriales</taxon>
        <taxon>Clostridiaceae</taxon>
        <taxon>Clostridium</taxon>
    </lineage>
</organism>
<dbReference type="EMBL" id="JABSXK010000001">
    <property type="protein sequence ID" value="NRV08118.1"/>
    <property type="molecule type" value="Genomic_DNA"/>
</dbReference>
<dbReference type="RefSeq" id="WP_077304737.1">
    <property type="nucleotide sequence ID" value="NZ_CP016090.1"/>
</dbReference>
<comment type="caution">
    <text evidence="1">The sequence shown here is derived from an EMBL/GenBank/DDBJ whole genome shotgun (WGS) entry which is preliminary data.</text>
</comment>